<keyword evidence="2" id="KW-0285">Flavoprotein</keyword>
<dbReference type="Pfam" id="PF01070">
    <property type="entry name" value="FMN_dh"/>
    <property type="match status" value="1"/>
</dbReference>
<dbReference type="GO" id="GO:0016491">
    <property type="term" value="F:oxidoreductase activity"/>
    <property type="evidence" value="ECO:0007669"/>
    <property type="project" value="UniProtKB-KW"/>
</dbReference>
<gene>
    <name evidence="6" type="ORF">DdX_06551</name>
</gene>
<dbReference type="AlphaFoldDB" id="A0AAD4N5S1"/>
<dbReference type="Proteomes" id="UP001201812">
    <property type="component" value="Unassembled WGS sequence"/>
</dbReference>
<evidence type="ECO:0000259" key="5">
    <source>
        <dbReference type="PROSITE" id="PS51349"/>
    </source>
</evidence>
<evidence type="ECO:0000313" key="7">
    <source>
        <dbReference type="Proteomes" id="UP001201812"/>
    </source>
</evidence>
<evidence type="ECO:0000313" key="6">
    <source>
        <dbReference type="EMBL" id="KAI1718136.1"/>
    </source>
</evidence>
<dbReference type="PROSITE" id="PS51349">
    <property type="entry name" value="FMN_HYDROXY_ACID_DH_2"/>
    <property type="match status" value="1"/>
</dbReference>
<evidence type="ECO:0000256" key="3">
    <source>
        <dbReference type="ARBA" id="ARBA00022643"/>
    </source>
</evidence>
<protein>
    <submittedName>
        <fullName evidence="6">FMN-dependent dehydrogenase domain-containing protein</fullName>
    </submittedName>
</protein>
<dbReference type="PANTHER" id="PTHR10578">
    <property type="entry name" value="S -2-HYDROXY-ACID OXIDASE-RELATED"/>
    <property type="match status" value="1"/>
</dbReference>
<accession>A0AAD4N5S1</accession>
<dbReference type="Gene3D" id="3.20.20.70">
    <property type="entry name" value="Aldolase class I"/>
    <property type="match status" value="1"/>
</dbReference>
<dbReference type="InterPro" id="IPR037396">
    <property type="entry name" value="FMN_HAD"/>
</dbReference>
<evidence type="ECO:0000256" key="2">
    <source>
        <dbReference type="ARBA" id="ARBA00022630"/>
    </source>
</evidence>
<organism evidence="6 7">
    <name type="scientific">Ditylenchus destructor</name>
    <dbReference type="NCBI Taxonomy" id="166010"/>
    <lineage>
        <taxon>Eukaryota</taxon>
        <taxon>Metazoa</taxon>
        <taxon>Ecdysozoa</taxon>
        <taxon>Nematoda</taxon>
        <taxon>Chromadorea</taxon>
        <taxon>Rhabditida</taxon>
        <taxon>Tylenchina</taxon>
        <taxon>Tylenchomorpha</taxon>
        <taxon>Sphaerularioidea</taxon>
        <taxon>Anguinidae</taxon>
        <taxon>Anguininae</taxon>
        <taxon>Ditylenchus</taxon>
    </lineage>
</organism>
<keyword evidence="4" id="KW-0560">Oxidoreductase</keyword>
<comment type="caution">
    <text evidence="6">The sequence shown here is derived from an EMBL/GenBank/DDBJ whole genome shotgun (WGS) entry which is preliminary data.</text>
</comment>
<comment type="cofactor">
    <cofactor evidence="1">
        <name>FMN</name>
        <dbReference type="ChEBI" id="CHEBI:58210"/>
    </cofactor>
</comment>
<dbReference type="InterPro" id="IPR013785">
    <property type="entry name" value="Aldolase_TIM"/>
</dbReference>
<keyword evidence="7" id="KW-1185">Reference proteome</keyword>
<reference evidence="6" key="1">
    <citation type="submission" date="2022-01" db="EMBL/GenBank/DDBJ databases">
        <title>Genome Sequence Resource for Two Populations of Ditylenchus destructor, the Migratory Endoparasitic Phytonematode.</title>
        <authorList>
            <person name="Zhang H."/>
            <person name="Lin R."/>
            <person name="Xie B."/>
        </authorList>
    </citation>
    <scope>NUCLEOTIDE SEQUENCE</scope>
    <source>
        <strain evidence="6">BazhouSP</strain>
    </source>
</reference>
<evidence type="ECO:0000256" key="4">
    <source>
        <dbReference type="ARBA" id="ARBA00023002"/>
    </source>
</evidence>
<dbReference type="SUPFAM" id="SSF51395">
    <property type="entry name" value="FMN-linked oxidoreductases"/>
    <property type="match status" value="1"/>
</dbReference>
<feature type="domain" description="FMN hydroxy acid dehydrogenase" evidence="5">
    <location>
        <begin position="1"/>
        <end position="209"/>
    </location>
</feature>
<sequence>MCKDRKVTEDLVKRAIAAGMEALVITPDPITVGRIRNNVRDGFVLPSHLRVPNFEPYFVDNGADLRHDTVTLVADSLTWADLEWVIKISTIPVILKGVMRPEDAERAIQCGVSGIIVSNLGGRSLDYAPSTLFMDGGIRSGTDIFKAIALGAEMVFIGRPIIYGLTVAGQEGVAHVLKILRVELQNAMKVSGCSTLDQIRSNRQMVVHEKYYSKF</sequence>
<dbReference type="PANTHER" id="PTHR10578:SF107">
    <property type="entry name" value="2-HYDROXYACID OXIDASE 1"/>
    <property type="match status" value="1"/>
</dbReference>
<evidence type="ECO:0000256" key="1">
    <source>
        <dbReference type="ARBA" id="ARBA00001917"/>
    </source>
</evidence>
<name>A0AAD4N5S1_9BILA</name>
<keyword evidence="3" id="KW-0288">FMN</keyword>
<proteinExistence type="predicted"/>
<dbReference type="EMBL" id="JAKKPZ010000008">
    <property type="protein sequence ID" value="KAI1718136.1"/>
    <property type="molecule type" value="Genomic_DNA"/>
</dbReference>
<dbReference type="InterPro" id="IPR000262">
    <property type="entry name" value="FMN-dep_DH"/>
</dbReference>